<dbReference type="Pfam" id="PF00795">
    <property type="entry name" value="CN_hydrolase"/>
    <property type="match status" value="1"/>
</dbReference>
<dbReference type="InterPro" id="IPR050345">
    <property type="entry name" value="Aliph_Amidase/BUP"/>
</dbReference>
<evidence type="ECO:0000313" key="4">
    <source>
        <dbReference type="Proteomes" id="UP000596092"/>
    </source>
</evidence>
<evidence type="ECO:0000259" key="2">
    <source>
        <dbReference type="PROSITE" id="PS50263"/>
    </source>
</evidence>
<keyword evidence="1 3" id="KW-0378">Hydrolase</keyword>
<dbReference type="PROSITE" id="PS50263">
    <property type="entry name" value="CN_HYDROLASE"/>
    <property type="match status" value="1"/>
</dbReference>
<protein>
    <submittedName>
        <fullName evidence="3">Carbon-nitrogen hydrolase family protein</fullName>
    </submittedName>
</protein>
<evidence type="ECO:0000313" key="3">
    <source>
        <dbReference type="EMBL" id="QQG65887.1"/>
    </source>
</evidence>
<dbReference type="PANTHER" id="PTHR43674">
    <property type="entry name" value="NITRILASE C965.09-RELATED"/>
    <property type="match status" value="1"/>
</dbReference>
<proteinExistence type="predicted"/>
<dbReference type="KEGG" id="dog:HP555_08405"/>
<dbReference type="SUPFAM" id="SSF56317">
    <property type="entry name" value="Carbon-nitrogen hydrolase"/>
    <property type="match status" value="1"/>
</dbReference>
<keyword evidence="4" id="KW-1185">Reference proteome</keyword>
<gene>
    <name evidence="3" type="ORF">HP555_08405</name>
</gene>
<dbReference type="EMBL" id="CP054140">
    <property type="protein sequence ID" value="QQG65887.1"/>
    <property type="molecule type" value="Genomic_DNA"/>
</dbReference>
<organism evidence="3 4">
    <name type="scientific">Desulfobulbus oligotrophicus</name>
    <dbReference type="NCBI Taxonomy" id="1909699"/>
    <lineage>
        <taxon>Bacteria</taxon>
        <taxon>Pseudomonadati</taxon>
        <taxon>Thermodesulfobacteriota</taxon>
        <taxon>Desulfobulbia</taxon>
        <taxon>Desulfobulbales</taxon>
        <taxon>Desulfobulbaceae</taxon>
        <taxon>Desulfobulbus</taxon>
    </lineage>
</organism>
<reference evidence="3 4" key="1">
    <citation type="submission" date="2020-05" db="EMBL/GenBank/DDBJ databases">
        <title>Complete genome of Desulfobulbus oligotrophicus.</title>
        <authorList>
            <person name="Podar M."/>
        </authorList>
    </citation>
    <scope>NUCLEOTIDE SEQUENCE [LARGE SCALE GENOMIC DNA]</scope>
    <source>
        <strain evidence="3 4">Prop6</strain>
    </source>
</reference>
<dbReference type="CDD" id="cd07197">
    <property type="entry name" value="nitrilase"/>
    <property type="match status" value="1"/>
</dbReference>
<dbReference type="AlphaFoldDB" id="A0A7T6AQT6"/>
<dbReference type="Gene3D" id="3.60.110.10">
    <property type="entry name" value="Carbon-nitrogen hydrolase"/>
    <property type="match status" value="1"/>
</dbReference>
<feature type="domain" description="CN hydrolase" evidence="2">
    <location>
        <begin position="4"/>
        <end position="242"/>
    </location>
</feature>
<dbReference type="Proteomes" id="UP000596092">
    <property type="component" value="Chromosome"/>
</dbReference>
<sequence>MSVLKIALVHAVVVHKQPQTNRRELLALVQEAGEQGAQLVVAPELMISGYSFAGHHDMEPYAETAEGPTVTAVAALCRQYGMYVCVGMAELEPLTGILYNSAFVLDPVGSIVCRYRKINAECRWACPGDPCQDNTFDTPWGRMGVLICSDSYHSLMARVTALRGAVLLLIPSTWPPIGVNPVEIWQARALENSLFIAACNRTGCDLIMDCRQAPSAFVDPQGTVVLQKQAATSQLLIVDLHLQDSGRIQPAHQSVPLPAGDLSRLRSCYLNLSGITNLTQFLQLPPPGRLLLCCHALLSPDGAPALAVAETTDAKTDTLHVLPAHAYSRNFLDEVRSRCAATGHSALFINTSQTVPVVHWLNGAADPCLWNWDTLTGGQEGRPVDCTYGPARVRLLPMQTLRQPELVLASAKEGVDVVIVLSPHFNEIIRLLAGVRTIEQVAVAVCSPEGAGIWMIPTDHQRWGETLVGPGGSCCCFLDTGKTRVKRFQERIDYSVLLQRRASTSQSR</sequence>
<dbReference type="GO" id="GO:0016811">
    <property type="term" value="F:hydrolase activity, acting on carbon-nitrogen (but not peptide) bonds, in linear amides"/>
    <property type="evidence" value="ECO:0007669"/>
    <property type="project" value="TreeGrafter"/>
</dbReference>
<name>A0A7T6AQT6_9BACT</name>
<accession>A0A7T6AQT6</accession>
<evidence type="ECO:0000256" key="1">
    <source>
        <dbReference type="ARBA" id="ARBA00022801"/>
    </source>
</evidence>
<dbReference type="InterPro" id="IPR036526">
    <property type="entry name" value="C-N_Hydrolase_sf"/>
</dbReference>
<dbReference type="PANTHER" id="PTHR43674:SF16">
    <property type="entry name" value="CARBON-NITROGEN FAMILY, PUTATIVE (AFU_ORTHOLOGUE AFUA_5G02350)-RELATED"/>
    <property type="match status" value="1"/>
</dbReference>
<dbReference type="RefSeq" id="WP_199261476.1">
    <property type="nucleotide sequence ID" value="NZ_CP054140.1"/>
</dbReference>
<dbReference type="InterPro" id="IPR003010">
    <property type="entry name" value="C-N_Hydrolase"/>
</dbReference>